<proteinExistence type="inferred from homology"/>
<evidence type="ECO:0000256" key="1">
    <source>
        <dbReference type="ARBA" id="ARBA00004651"/>
    </source>
</evidence>
<dbReference type="SUPFAM" id="SSF161098">
    <property type="entry name" value="MetI-like"/>
    <property type="match status" value="1"/>
</dbReference>
<dbReference type="InterPro" id="IPR000515">
    <property type="entry name" value="MetI-like"/>
</dbReference>
<evidence type="ECO:0000256" key="7">
    <source>
        <dbReference type="RuleBase" id="RU363032"/>
    </source>
</evidence>
<dbReference type="OrthoDB" id="9812701at2"/>
<gene>
    <name evidence="9" type="ORF">E1269_04355</name>
</gene>
<name>A0A4R5DPB2_9ACTN</name>
<evidence type="ECO:0000256" key="5">
    <source>
        <dbReference type="ARBA" id="ARBA00022989"/>
    </source>
</evidence>
<evidence type="ECO:0000259" key="8">
    <source>
        <dbReference type="PROSITE" id="PS50928"/>
    </source>
</evidence>
<evidence type="ECO:0000256" key="2">
    <source>
        <dbReference type="ARBA" id="ARBA00022448"/>
    </source>
</evidence>
<dbReference type="AlphaFoldDB" id="A0A4R5DPB2"/>
<dbReference type="GO" id="GO:0005886">
    <property type="term" value="C:plasma membrane"/>
    <property type="evidence" value="ECO:0007669"/>
    <property type="project" value="UniProtKB-SubCell"/>
</dbReference>
<dbReference type="RefSeq" id="WP_131891771.1">
    <property type="nucleotide sequence ID" value="NZ_SMKZ01000004.1"/>
</dbReference>
<feature type="domain" description="ABC transmembrane type-1" evidence="8">
    <location>
        <begin position="92"/>
        <end position="281"/>
    </location>
</feature>
<evidence type="ECO:0000313" key="10">
    <source>
        <dbReference type="Proteomes" id="UP000294739"/>
    </source>
</evidence>
<accession>A0A4R5DPB2</accession>
<comment type="similarity">
    <text evidence="7">Belongs to the binding-protein-dependent transport system permease family.</text>
</comment>
<dbReference type="Proteomes" id="UP000294739">
    <property type="component" value="Unassembled WGS sequence"/>
</dbReference>
<feature type="transmembrane region" description="Helical" evidence="7">
    <location>
        <begin position="261"/>
        <end position="284"/>
    </location>
</feature>
<reference evidence="9 10" key="1">
    <citation type="submission" date="2019-03" db="EMBL/GenBank/DDBJ databases">
        <title>Draft genome sequences of novel Actinobacteria.</title>
        <authorList>
            <person name="Sahin N."/>
            <person name="Ay H."/>
            <person name="Saygin H."/>
        </authorList>
    </citation>
    <scope>NUCLEOTIDE SEQUENCE [LARGE SCALE GENOMIC DNA]</scope>
    <source>
        <strain evidence="9 10">5K138</strain>
    </source>
</reference>
<feature type="transmembrane region" description="Helical" evidence="7">
    <location>
        <begin position="96"/>
        <end position="120"/>
    </location>
</feature>
<dbReference type="EMBL" id="SMKZ01000004">
    <property type="protein sequence ID" value="TDE13990.1"/>
    <property type="molecule type" value="Genomic_DNA"/>
</dbReference>
<protein>
    <submittedName>
        <fullName evidence="9">ABC transporter permease</fullName>
    </submittedName>
</protein>
<dbReference type="InParanoid" id="A0A4R5DPB2"/>
<comment type="caution">
    <text evidence="9">The sequence shown here is derived from an EMBL/GenBank/DDBJ whole genome shotgun (WGS) entry which is preliminary data.</text>
</comment>
<dbReference type="InterPro" id="IPR035906">
    <property type="entry name" value="MetI-like_sf"/>
</dbReference>
<dbReference type="Gene3D" id="1.10.3720.10">
    <property type="entry name" value="MetI-like"/>
    <property type="match status" value="1"/>
</dbReference>
<dbReference type="Pfam" id="PF12911">
    <property type="entry name" value="OppC_N"/>
    <property type="match status" value="1"/>
</dbReference>
<dbReference type="PROSITE" id="PS50928">
    <property type="entry name" value="ABC_TM1"/>
    <property type="match status" value="1"/>
</dbReference>
<dbReference type="CDD" id="cd06261">
    <property type="entry name" value="TM_PBP2"/>
    <property type="match status" value="1"/>
</dbReference>
<keyword evidence="10" id="KW-1185">Reference proteome</keyword>
<evidence type="ECO:0000256" key="3">
    <source>
        <dbReference type="ARBA" id="ARBA00022475"/>
    </source>
</evidence>
<keyword evidence="6 7" id="KW-0472">Membrane</keyword>
<feature type="transmembrane region" description="Helical" evidence="7">
    <location>
        <begin position="140"/>
        <end position="166"/>
    </location>
</feature>
<dbReference type="PANTHER" id="PTHR43386">
    <property type="entry name" value="OLIGOPEPTIDE TRANSPORT SYSTEM PERMEASE PROTEIN APPC"/>
    <property type="match status" value="1"/>
</dbReference>
<keyword evidence="3" id="KW-1003">Cell membrane</keyword>
<evidence type="ECO:0000256" key="6">
    <source>
        <dbReference type="ARBA" id="ARBA00023136"/>
    </source>
</evidence>
<dbReference type="Pfam" id="PF00528">
    <property type="entry name" value="BPD_transp_1"/>
    <property type="match status" value="1"/>
</dbReference>
<keyword evidence="4 7" id="KW-0812">Transmembrane</keyword>
<sequence>MAGPETAGPGAAETVAAPRASFQRRLLATTGQKVAWTIVALFVLAALAAPLIAPFDPNAQDLRHTLQPSGGGHLLGTDDFGRDQLSRLFYALRSSLVIGVLTTFGVALIGLPVGLLAGYARGALDVVVARAIDIGLALPSLVLALGLIAAMGAGLRSTVIALIVGYSPYLARVVRSVVLQVRQEEYVESARVTGVRPWRIVLRHVLPNVLGATTVQLTLIFAFAIVGEAGLSFVGLGVQPPSASLGNMLAEGANYTLEAPMLAIAPGVAIAVLLMALLFAGDGLRDVADPRRSR</sequence>
<feature type="transmembrane region" description="Helical" evidence="7">
    <location>
        <begin position="34"/>
        <end position="53"/>
    </location>
</feature>
<keyword evidence="5 7" id="KW-1133">Transmembrane helix</keyword>
<organism evidence="9 10">
    <name type="scientific">Jiangella asiatica</name>
    <dbReference type="NCBI Taxonomy" id="2530372"/>
    <lineage>
        <taxon>Bacteria</taxon>
        <taxon>Bacillati</taxon>
        <taxon>Actinomycetota</taxon>
        <taxon>Actinomycetes</taxon>
        <taxon>Jiangellales</taxon>
        <taxon>Jiangellaceae</taxon>
        <taxon>Jiangella</taxon>
    </lineage>
</organism>
<keyword evidence="2 7" id="KW-0813">Transport</keyword>
<evidence type="ECO:0000256" key="4">
    <source>
        <dbReference type="ARBA" id="ARBA00022692"/>
    </source>
</evidence>
<dbReference type="GO" id="GO:0055085">
    <property type="term" value="P:transmembrane transport"/>
    <property type="evidence" value="ECO:0007669"/>
    <property type="project" value="InterPro"/>
</dbReference>
<comment type="subcellular location">
    <subcellularLocation>
        <location evidence="1 7">Cell membrane</location>
        <topology evidence="1 7">Multi-pass membrane protein</topology>
    </subcellularLocation>
</comment>
<dbReference type="PANTHER" id="PTHR43386:SF25">
    <property type="entry name" value="PEPTIDE ABC TRANSPORTER PERMEASE PROTEIN"/>
    <property type="match status" value="1"/>
</dbReference>
<dbReference type="InterPro" id="IPR025966">
    <property type="entry name" value="OppC_N"/>
</dbReference>
<dbReference type="InterPro" id="IPR050366">
    <property type="entry name" value="BP-dependent_transpt_permease"/>
</dbReference>
<evidence type="ECO:0000313" key="9">
    <source>
        <dbReference type="EMBL" id="TDE13990.1"/>
    </source>
</evidence>